<dbReference type="PANTHER" id="PTHR39664:SF2">
    <property type="entry name" value="NUCLEIC ACID-BINDING PROTEIN, CONTAINING PIN DOMAIN-RELATED"/>
    <property type="match status" value="1"/>
</dbReference>
<evidence type="ECO:0000259" key="1">
    <source>
        <dbReference type="Pfam" id="PF01850"/>
    </source>
</evidence>
<accession>A0ABX7WXF4</accession>
<dbReference type="RefSeq" id="WP_210223935.1">
    <property type="nucleotide sequence ID" value="NZ_CP072801.1"/>
</dbReference>
<gene>
    <name evidence="2" type="ORF">J9253_07145</name>
</gene>
<keyword evidence="3" id="KW-1185">Reference proteome</keyword>
<dbReference type="PANTHER" id="PTHR39664">
    <property type="match status" value="1"/>
</dbReference>
<reference evidence="2 3" key="1">
    <citation type="submission" date="2021-04" db="EMBL/GenBank/DDBJ databases">
        <title>Genomics, taxonomy and metabolism of representatives of sulfur bacteria of the genus Thiothrix: Thiothrix fructosivorans QT, Thiothrix unzii A1T and three new species, Thiothrix subterranea sp. nov., Thiothrix litoralis sp. nov. and 'Candidatus Thiothrix anitrata' sp. nov.</title>
        <authorList>
            <person name="Ravin N.V."/>
            <person name="Smolyakov D."/>
            <person name="Rudenko T.S."/>
            <person name="Mardanov A.V."/>
            <person name="Beletsky A.V."/>
            <person name="Markov N.D."/>
            <person name="Fomenkov A.I."/>
            <person name="Roberts R.J."/>
            <person name="Karnachuk O.V."/>
            <person name="Novikov A."/>
            <person name="Grabovich M.Y."/>
        </authorList>
    </citation>
    <scope>NUCLEOTIDE SEQUENCE [LARGE SCALE GENOMIC DNA]</scope>
    <source>
        <strain evidence="2 3">AS</strain>
    </source>
</reference>
<proteinExistence type="predicted"/>
<dbReference type="Gene3D" id="3.40.50.1010">
    <property type="entry name" value="5'-nuclease"/>
    <property type="match status" value="1"/>
</dbReference>
<feature type="domain" description="PIN" evidence="1">
    <location>
        <begin position="4"/>
        <end position="118"/>
    </location>
</feature>
<dbReference type="InterPro" id="IPR029060">
    <property type="entry name" value="PIN-like_dom_sf"/>
</dbReference>
<name>A0ABX7WXF4_9GAMM</name>
<dbReference type="CDD" id="cd18683">
    <property type="entry name" value="PIN_VapC-like"/>
    <property type="match status" value="1"/>
</dbReference>
<dbReference type="InterPro" id="IPR002716">
    <property type="entry name" value="PIN_dom"/>
</dbReference>
<dbReference type="SUPFAM" id="SSF88723">
    <property type="entry name" value="PIN domain-like"/>
    <property type="match status" value="1"/>
</dbReference>
<organism evidence="2 3">
    <name type="scientific">Thiothrix litoralis</name>
    <dbReference type="NCBI Taxonomy" id="2891210"/>
    <lineage>
        <taxon>Bacteria</taxon>
        <taxon>Pseudomonadati</taxon>
        <taxon>Pseudomonadota</taxon>
        <taxon>Gammaproteobacteria</taxon>
        <taxon>Thiotrichales</taxon>
        <taxon>Thiotrichaceae</taxon>
        <taxon>Thiothrix</taxon>
    </lineage>
</organism>
<dbReference type="Proteomes" id="UP000672039">
    <property type="component" value="Chromosome"/>
</dbReference>
<dbReference type="EMBL" id="CP072801">
    <property type="protein sequence ID" value="QTR47687.1"/>
    <property type="molecule type" value="Genomic_DNA"/>
</dbReference>
<sequence>MIDVDTNILVRHISQDDEQQSPEATAFLDNHPCMVLQTVLLETVWVLGAKSGHGWERGKIIEEIREVLGLPNVVVQNPRAVVQALGWYESGMDFADALHLANSSGQFATFDQRLSKKAKTLYAPQTVILLGGKAP</sequence>
<evidence type="ECO:0000313" key="2">
    <source>
        <dbReference type="EMBL" id="QTR47687.1"/>
    </source>
</evidence>
<protein>
    <submittedName>
        <fullName evidence="2">Type II toxin-antitoxin system VapC family toxin</fullName>
    </submittedName>
</protein>
<evidence type="ECO:0000313" key="3">
    <source>
        <dbReference type="Proteomes" id="UP000672039"/>
    </source>
</evidence>
<dbReference type="Pfam" id="PF01850">
    <property type="entry name" value="PIN"/>
    <property type="match status" value="1"/>
</dbReference>